<dbReference type="HOGENOM" id="CLU_1472344_0_0_3"/>
<sequence>MQWQIGAMSDVNKLWNQGEIYPTYLSENSMPRIKIQLVNVQCKDTEDVTGADELYLVGALVGGGITKAILTTPIDINDGEVKKFKPDQSILFEGNVPADESIKGGIKAYDEDAGKDWSKYGDTVTGITSAVSAVLAAAGPKGVLAGTILSASVKGVGILASLDKDDLLGSTELVISSTGPAFEEVAWRFKKTGSSLGYSDWDYTLRYRITRS</sequence>
<proteinExistence type="predicted"/>
<dbReference type="AlphaFoldDB" id="K9WWS1"/>
<dbReference type="PATRIC" id="fig|56107.3.peg.2894"/>
<dbReference type="EMBL" id="CP003642">
    <property type="protein sequence ID" value="AFZ24825.1"/>
    <property type="molecule type" value="Genomic_DNA"/>
</dbReference>
<evidence type="ECO:0000313" key="1">
    <source>
        <dbReference type="EMBL" id="AFZ24825.1"/>
    </source>
</evidence>
<evidence type="ECO:0000313" key="2">
    <source>
        <dbReference type="Proteomes" id="UP000010475"/>
    </source>
</evidence>
<gene>
    <name evidence="1" type="ORF">Cylst_2621</name>
</gene>
<organism evidence="1 2">
    <name type="scientific">Cylindrospermum stagnale PCC 7417</name>
    <dbReference type="NCBI Taxonomy" id="56107"/>
    <lineage>
        <taxon>Bacteria</taxon>
        <taxon>Bacillati</taxon>
        <taxon>Cyanobacteriota</taxon>
        <taxon>Cyanophyceae</taxon>
        <taxon>Nostocales</taxon>
        <taxon>Nostocaceae</taxon>
        <taxon>Cylindrospermum</taxon>
    </lineage>
</organism>
<accession>K9WWS1</accession>
<dbReference type="KEGG" id="csg:Cylst_2621"/>
<name>K9WWS1_9NOST</name>
<protein>
    <submittedName>
        <fullName evidence="1">Uncharacterized protein</fullName>
    </submittedName>
</protein>
<dbReference type="eggNOG" id="ENOG5033VCT">
    <property type="taxonomic scope" value="Bacteria"/>
</dbReference>
<reference evidence="1 2" key="1">
    <citation type="submission" date="2012-06" db="EMBL/GenBank/DDBJ databases">
        <title>Finished chromosome of genome of Cylindrospermum stagnale PCC 7417.</title>
        <authorList>
            <consortium name="US DOE Joint Genome Institute"/>
            <person name="Gugger M."/>
            <person name="Coursin T."/>
            <person name="Rippka R."/>
            <person name="Tandeau De Marsac N."/>
            <person name="Huntemann M."/>
            <person name="Wei C.-L."/>
            <person name="Han J."/>
            <person name="Detter J.C."/>
            <person name="Han C."/>
            <person name="Tapia R."/>
            <person name="Chen A."/>
            <person name="Kyrpides N."/>
            <person name="Mavromatis K."/>
            <person name="Markowitz V."/>
            <person name="Szeto E."/>
            <person name="Ivanova N."/>
            <person name="Pagani I."/>
            <person name="Pati A."/>
            <person name="Goodwin L."/>
            <person name="Nordberg H.P."/>
            <person name="Cantor M.N."/>
            <person name="Hua S.X."/>
            <person name="Woyke T."/>
            <person name="Kerfeld C.A."/>
        </authorList>
    </citation>
    <scope>NUCLEOTIDE SEQUENCE [LARGE SCALE GENOMIC DNA]</scope>
    <source>
        <strain evidence="1 2">PCC 7417</strain>
    </source>
</reference>
<dbReference type="Proteomes" id="UP000010475">
    <property type="component" value="Chromosome"/>
</dbReference>
<keyword evidence="2" id="KW-1185">Reference proteome</keyword>